<dbReference type="Proteomes" id="UP001432027">
    <property type="component" value="Unassembled WGS sequence"/>
</dbReference>
<dbReference type="GO" id="GO:0006879">
    <property type="term" value="P:intracellular iron ion homeostasis"/>
    <property type="evidence" value="ECO:0007669"/>
    <property type="project" value="InterPro"/>
</dbReference>
<keyword evidence="3" id="KW-1185">Reference proteome</keyword>
<evidence type="ECO:0000256" key="1">
    <source>
        <dbReference type="RuleBase" id="RU003860"/>
    </source>
</evidence>
<organism evidence="2 3">
    <name type="scientific">Pristionchus entomophagus</name>
    <dbReference type="NCBI Taxonomy" id="358040"/>
    <lineage>
        <taxon>Eukaryota</taxon>
        <taxon>Metazoa</taxon>
        <taxon>Ecdysozoa</taxon>
        <taxon>Nematoda</taxon>
        <taxon>Chromadorea</taxon>
        <taxon>Rhabditida</taxon>
        <taxon>Rhabditina</taxon>
        <taxon>Diplogasteromorpha</taxon>
        <taxon>Diplogasteroidea</taxon>
        <taxon>Neodiplogasteridae</taxon>
        <taxon>Pristionchus</taxon>
    </lineage>
</organism>
<sequence>SQFHMVNESEVEALLAPLEPLHTAVEDMSDGCGAKFDILIVSDRFAGKRVLERHRMVNDALKEVMDTIHAVTIKALTQEQWEKEKQ</sequence>
<dbReference type="Gene3D" id="3.10.20.90">
    <property type="entry name" value="Phosphatidylinositol 3-kinase Catalytic Subunit, Chain A, domain 1"/>
    <property type="match status" value="1"/>
</dbReference>
<accession>A0AAV5T9V0</accession>
<feature type="non-terminal residue" evidence="2">
    <location>
        <position position="1"/>
    </location>
</feature>
<proteinExistence type="inferred from homology"/>
<dbReference type="SUPFAM" id="SSF82657">
    <property type="entry name" value="BolA-like"/>
    <property type="match status" value="1"/>
</dbReference>
<dbReference type="Pfam" id="PF01722">
    <property type="entry name" value="BolA"/>
    <property type="match status" value="1"/>
</dbReference>
<evidence type="ECO:0008006" key="4">
    <source>
        <dbReference type="Google" id="ProtNLM"/>
    </source>
</evidence>
<dbReference type="PANTHER" id="PTHR12735:SF27">
    <property type="entry name" value="BOLA-LIKE PROTEIN 2"/>
    <property type="match status" value="1"/>
</dbReference>
<reference evidence="2" key="1">
    <citation type="submission" date="2023-10" db="EMBL/GenBank/DDBJ databases">
        <title>Genome assembly of Pristionchus species.</title>
        <authorList>
            <person name="Yoshida K."/>
            <person name="Sommer R.J."/>
        </authorList>
    </citation>
    <scope>NUCLEOTIDE SEQUENCE</scope>
    <source>
        <strain evidence="2">RS0144</strain>
    </source>
</reference>
<evidence type="ECO:0000313" key="3">
    <source>
        <dbReference type="Proteomes" id="UP001432027"/>
    </source>
</evidence>
<dbReference type="InterPro" id="IPR045115">
    <property type="entry name" value="BOL2"/>
</dbReference>
<name>A0AAV5T9V0_9BILA</name>
<dbReference type="GO" id="GO:0005634">
    <property type="term" value="C:nucleus"/>
    <property type="evidence" value="ECO:0007669"/>
    <property type="project" value="TreeGrafter"/>
</dbReference>
<comment type="similarity">
    <text evidence="1">Belongs to the BolA/IbaG family.</text>
</comment>
<gene>
    <name evidence="2" type="ORF">PENTCL1PPCAC_13053</name>
</gene>
<dbReference type="PIRSF" id="PIRSF003113">
    <property type="entry name" value="BolA"/>
    <property type="match status" value="1"/>
</dbReference>
<dbReference type="InterPro" id="IPR002634">
    <property type="entry name" value="BolA"/>
</dbReference>
<comment type="caution">
    <text evidence="2">The sequence shown here is derived from an EMBL/GenBank/DDBJ whole genome shotgun (WGS) entry which is preliminary data.</text>
</comment>
<evidence type="ECO:0000313" key="2">
    <source>
        <dbReference type="EMBL" id="GMS90878.1"/>
    </source>
</evidence>
<dbReference type="GO" id="GO:0005829">
    <property type="term" value="C:cytosol"/>
    <property type="evidence" value="ECO:0007669"/>
    <property type="project" value="TreeGrafter"/>
</dbReference>
<dbReference type="GO" id="GO:0051537">
    <property type="term" value="F:2 iron, 2 sulfur cluster binding"/>
    <property type="evidence" value="ECO:0007669"/>
    <property type="project" value="InterPro"/>
</dbReference>
<dbReference type="AlphaFoldDB" id="A0AAV5T9V0"/>
<dbReference type="EMBL" id="BTSX01000003">
    <property type="protein sequence ID" value="GMS90878.1"/>
    <property type="molecule type" value="Genomic_DNA"/>
</dbReference>
<dbReference type="PANTHER" id="PTHR12735">
    <property type="entry name" value="BOLA-LIKE PROTEIN-RELATED"/>
    <property type="match status" value="1"/>
</dbReference>
<dbReference type="InterPro" id="IPR036065">
    <property type="entry name" value="BolA-like_sf"/>
</dbReference>
<protein>
    <recommendedName>
        <fullName evidence="4">Bola-like protein</fullName>
    </recommendedName>
</protein>
<dbReference type="GO" id="GO:0051604">
    <property type="term" value="P:protein maturation"/>
    <property type="evidence" value="ECO:0007669"/>
    <property type="project" value="InterPro"/>
</dbReference>